<protein>
    <recommendedName>
        <fullName evidence="4">HTH arsR-type domain-containing protein</fullName>
    </recommendedName>
</protein>
<dbReference type="EMBL" id="UOEK01000527">
    <property type="protein sequence ID" value="VAW09154.1"/>
    <property type="molecule type" value="Genomic_DNA"/>
</dbReference>
<dbReference type="Pfam" id="PF01022">
    <property type="entry name" value="HTH_5"/>
    <property type="match status" value="1"/>
</dbReference>
<reference evidence="5" key="1">
    <citation type="submission" date="2018-06" db="EMBL/GenBank/DDBJ databases">
        <authorList>
            <person name="Zhirakovskaya E."/>
        </authorList>
    </citation>
    <scope>NUCLEOTIDE SEQUENCE</scope>
</reference>
<dbReference type="NCBIfam" id="NF033788">
    <property type="entry name" value="HTH_metalloreg"/>
    <property type="match status" value="1"/>
</dbReference>
<dbReference type="PANTHER" id="PTHR43132:SF2">
    <property type="entry name" value="ARSENICAL RESISTANCE OPERON REPRESSOR ARSR-RELATED"/>
    <property type="match status" value="1"/>
</dbReference>
<evidence type="ECO:0000313" key="5">
    <source>
        <dbReference type="EMBL" id="VAW09154.1"/>
    </source>
</evidence>
<keyword evidence="3" id="KW-0804">Transcription</keyword>
<evidence type="ECO:0000256" key="3">
    <source>
        <dbReference type="ARBA" id="ARBA00023163"/>
    </source>
</evidence>
<dbReference type="GO" id="GO:0003700">
    <property type="term" value="F:DNA-binding transcription factor activity"/>
    <property type="evidence" value="ECO:0007669"/>
    <property type="project" value="InterPro"/>
</dbReference>
<name>A0A3B0TKK1_9ZZZZ</name>
<gene>
    <name evidence="5" type="ORF">MNBD_ACTINO02-1149</name>
</gene>
<dbReference type="SMART" id="SM00418">
    <property type="entry name" value="HTH_ARSR"/>
    <property type="match status" value="1"/>
</dbReference>
<organism evidence="5">
    <name type="scientific">hydrothermal vent metagenome</name>
    <dbReference type="NCBI Taxonomy" id="652676"/>
    <lineage>
        <taxon>unclassified sequences</taxon>
        <taxon>metagenomes</taxon>
        <taxon>ecological metagenomes</taxon>
    </lineage>
</organism>
<dbReference type="SUPFAM" id="SSF46785">
    <property type="entry name" value="Winged helix' DNA-binding domain"/>
    <property type="match status" value="1"/>
</dbReference>
<feature type="domain" description="HTH arsR-type" evidence="4">
    <location>
        <begin position="4"/>
        <end position="98"/>
    </location>
</feature>
<dbReference type="InterPro" id="IPR036390">
    <property type="entry name" value="WH_DNA-bd_sf"/>
</dbReference>
<dbReference type="AlphaFoldDB" id="A0A3B0TKK1"/>
<dbReference type="PROSITE" id="PS50987">
    <property type="entry name" value="HTH_ARSR_2"/>
    <property type="match status" value="1"/>
</dbReference>
<dbReference type="InterPro" id="IPR036388">
    <property type="entry name" value="WH-like_DNA-bd_sf"/>
</dbReference>
<dbReference type="InterPro" id="IPR051011">
    <property type="entry name" value="Metal_resp_trans_reg"/>
</dbReference>
<dbReference type="InterPro" id="IPR001845">
    <property type="entry name" value="HTH_ArsR_DNA-bd_dom"/>
</dbReference>
<evidence type="ECO:0000259" key="4">
    <source>
        <dbReference type="PROSITE" id="PS50987"/>
    </source>
</evidence>
<evidence type="ECO:0000256" key="1">
    <source>
        <dbReference type="ARBA" id="ARBA00023015"/>
    </source>
</evidence>
<dbReference type="GO" id="GO:0003677">
    <property type="term" value="F:DNA binding"/>
    <property type="evidence" value="ECO:0007669"/>
    <property type="project" value="UniProtKB-KW"/>
</dbReference>
<keyword evidence="1" id="KW-0805">Transcription regulation</keyword>
<dbReference type="PANTHER" id="PTHR43132">
    <property type="entry name" value="ARSENICAL RESISTANCE OPERON REPRESSOR ARSR-RELATED"/>
    <property type="match status" value="1"/>
</dbReference>
<keyword evidence="2" id="KW-0238">DNA-binding</keyword>
<dbReference type="CDD" id="cd00090">
    <property type="entry name" value="HTH_ARSR"/>
    <property type="match status" value="1"/>
</dbReference>
<dbReference type="Gene3D" id="1.10.10.10">
    <property type="entry name" value="Winged helix-like DNA-binding domain superfamily/Winged helix DNA-binding domain"/>
    <property type="match status" value="1"/>
</dbReference>
<proteinExistence type="predicted"/>
<evidence type="ECO:0000256" key="2">
    <source>
        <dbReference type="ARBA" id="ARBA00023125"/>
    </source>
</evidence>
<dbReference type="PRINTS" id="PR00778">
    <property type="entry name" value="HTHARSR"/>
</dbReference>
<accession>A0A3B0TKK1</accession>
<sequence>MSQIRDELNQLHASVCKGFADPKRLILINALRDGERSVSDLCETTGISQSNASQHLSILKSKGLVTNRREGQRVFYSVTSPKINEALDLLREVMAEQLQLSVGVATRPTTSP</sequence>
<dbReference type="InterPro" id="IPR011991">
    <property type="entry name" value="ArsR-like_HTH"/>
</dbReference>